<dbReference type="Gene3D" id="3.40.630.30">
    <property type="match status" value="1"/>
</dbReference>
<keyword evidence="2" id="KW-0808">Transferase</keyword>
<dbReference type="SUPFAM" id="SSF55729">
    <property type="entry name" value="Acyl-CoA N-acyltransferases (Nat)"/>
    <property type="match status" value="1"/>
</dbReference>
<name>A0A2Y8ZPF8_9MICO</name>
<dbReference type="PANTHER" id="PTHR43792:SF1">
    <property type="entry name" value="N-ACETYLTRANSFERASE DOMAIN-CONTAINING PROTEIN"/>
    <property type="match status" value="1"/>
</dbReference>
<dbReference type="PANTHER" id="PTHR43792">
    <property type="entry name" value="GNAT FAMILY, PUTATIVE (AFU_ORTHOLOGUE AFUA_3G00765)-RELATED-RELATED"/>
    <property type="match status" value="1"/>
</dbReference>
<dbReference type="EMBL" id="UESZ01000001">
    <property type="protein sequence ID" value="SSA33724.1"/>
    <property type="molecule type" value="Genomic_DNA"/>
</dbReference>
<gene>
    <name evidence="2" type="ORF">SAMN04489750_1010</name>
</gene>
<dbReference type="CDD" id="cd04301">
    <property type="entry name" value="NAT_SF"/>
    <property type="match status" value="1"/>
</dbReference>
<dbReference type="InterPro" id="IPR000182">
    <property type="entry name" value="GNAT_dom"/>
</dbReference>
<dbReference type="InterPro" id="IPR016181">
    <property type="entry name" value="Acyl_CoA_acyltransferase"/>
</dbReference>
<sequence>MMSAMSQPWPKDVAGLTLRYPSAAEIEDLLAFRNLEPVNEWMLRTHVEPTAFRGEWSAVATSDTDFSCAAILDGEVVGMGFLELTNGMGQPGWPQATEASIGYIVRPERAGRGVATAIARGLLDAAFVDLGLRRVTAGCFADNLASVRVLEKAGMRREQHGVQDSWHHALGWIDGYTYAALATDRPDWRVAPSPTSGRP</sequence>
<accession>A0A2Y8ZPF8</accession>
<dbReference type="PROSITE" id="PS51186">
    <property type="entry name" value="GNAT"/>
    <property type="match status" value="1"/>
</dbReference>
<proteinExistence type="predicted"/>
<protein>
    <submittedName>
        <fullName evidence="2">Protein N-acetyltransferase, RimJ/RimL family</fullName>
    </submittedName>
</protein>
<organism evidence="2 3">
    <name type="scientific">Branchiibius hedensis</name>
    <dbReference type="NCBI Taxonomy" id="672460"/>
    <lineage>
        <taxon>Bacteria</taxon>
        <taxon>Bacillati</taxon>
        <taxon>Actinomycetota</taxon>
        <taxon>Actinomycetes</taxon>
        <taxon>Micrococcales</taxon>
        <taxon>Dermacoccaceae</taxon>
        <taxon>Branchiibius</taxon>
    </lineage>
</organism>
<reference evidence="3" key="1">
    <citation type="submission" date="2016-10" db="EMBL/GenBank/DDBJ databases">
        <authorList>
            <person name="Varghese N."/>
            <person name="Submissions S."/>
        </authorList>
    </citation>
    <scope>NUCLEOTIDE SEQUENCE [LARGE SCALE GENOMIC DNA]</scope>
    <source>
        <strain evidence="3">DSM 22951</strain>
    </source>
</reference>
<dbReference type="AlphaFoldDB" id="A0A2Y8ZPF8"/>
<dbReference type="Proteomes" id="UP000250028">
    <property type="component" value="Unassembled WGS sequence"/>
</dbReference>
<dbReference type="GO" id="GO:0016747">
    <property type="term" value="F:acyltransferase activity, transferring groups other than amino-acyl groups"/>
    <property type="evidence" value="ECO:0007669"/>
    <property type="project" value="InterPro"/>
</dbReference>
<evidence type="ECO:0000259" key="1">
    <source>
        <dbReference type="PROSITE" id="PS51186"/>
    </source>
</evidence>
<keyword evidence="3" id="KW-1185">Reference proteome</keyword>
<dbReference type="Pfam" id="PF13302">
    <property type="entry name" value="Acetyltransf_3"/>
    <property type="match status" value="1"/>
</dbReference>
<evidence type="ECO:0000313" key="2">
    <source>
        <dbReference type="EMBL" id="SSA33724.1"/>
    </source>
</evidence>
<evidence type="ECO:0000313" key="3">
    <source>
        <dbReference type="Proteomes" id="UP000250028"/>
    </source>
</evidence>
<dbReference type="InterPro" id="IPR051531">
    <property type="entry name" value="N-acetyltransferase"/>
</dbReference>
<feature type="domain" description="N-acetyltransferase" evidence="1">
    <location>
        <begin position="24"/>
        <end position="179"/>
    </location>
</feature>